<keyword evidence="9" id="KW-1185">Reference proteome</keyword>
<dbReference type="InterPro" id="IPR000620">
    <property type="entry name" value="EamA_dom"/>
</dbReference>
<comment type="subcellular location">
    <subcellularLocation>
        <location evidence="1">Membrane</location>
        <topology evidence="1">Multi-pass membrane protein</topology>
    </subcellularLocation>
</comment>
<evidence type="ECO:0000256" key="5">
    <source>
        <dbReference type="SAM" id="Phobius"/>
    </source>
</evidence>
<feature type="domain" description="DUF3955" evidence="7">
    <location>
        <begin position="37"/>
        <end position="90"/>
    </location>
</feature>
<evidence type="ECO:0000259" key="6">
    <source>
        <dbReference type="Pfam" id="PF00892"/>
    </source>
</evidence>
<evidence type="ECO:0000256" key="1">
    <source>
        <dbReference type="ARBA" id="ARBA00004141"/>
    </source>
</evidence>
<dbReference type="PANTHER" id="PTHR23051">
    <property type="entry name" value="SOLUTE CARRIER FAMILY 35, MEMBER F5"/>
    <property type="match status" value="1"/>
</dbReference>
<feature type="transmembrane region" description="Helical" evidence="5">
    <location>
        <begin position="176"/>
        <end position="193"/>
    </location>
</feature>
<protein>
    <recommendedName>
        <fullName evidence="10">EamA domain-containing protein</fullName>
    </recommendedName>
</protein>
<feature type="transmembrane region" description="Helical" evidence="5">
    <location>
        <begin position="74"/>
        <end position="92"/>
    </location>
</feature>
<evidence type="ECO:0000256" key="2">
    <source>
        <dbReference type="ARBA" id="ARBA00022692"/>
    </source>
</evidence>
<evidence type="ECO:0000313" key="8">
    <source>
        <dbReference type="EMBL" id="KAK3059019.1"/>
    </source>
</evidence>
<dbReference type="InterPro" id="IPR025016">
    <property type="entry name" value="DUF3955"/>
</dbReference>
<evidence type="ECO:0000259" key="7">
    <source>
        <dbReference type="Pfam" id="PF13127"/>
    </source>
</evidence>
<name>A0AAJ0GK27_9PEZI</name>
<feature type="transmembrane region" description="Helical" evidence="5">
    <location>
        <begin position="342"/>
        <end position="364"/>
    </location>
</feature>
<dbReference type="Pfam" id="PF00892">
    <property type="entry name" value="EamA"/>
    <property type="match status" value="1"/>
</dbReference>
<feature type="transmembrane region" description="Helical" evidence="5">
    <location>
        <begin position="199"/>
        <end position="219"/>
    </location>
</feature>
<dbReference type="SUPFAM" id="SSF103481">
    <property type="entry name" value="Multidrug resistance efflux transporter EmrE"/>
    <property type="match status" value="1"/>
</dbReference>
<dbReference type="AlphaFoldDB" id="A0AAJ0GK27"/>
<feature type="transmembrane region" description="Helical" evidence="5">
    <location>
        <begin position="270"/>
        <end position="290"/>
    </location>
</feature>
<dbReference type="Pfam" id="PF13127">
    <property type="entry name" value="DUF3955"/>
    <property type="match status" value="1"/>
</dbReference>
<evidence type="ECO:0008006" key="10">
    <source>
        <dbReference type="Google" id="ProtNLM"/>
    </source>
</evidence>
<keyword evidence="3 5" id="KW-1133">Transmembrane helix</keyword>
<evidence type="ECO:0000313" key="9">
    <source>
        <dbReference type="Proteomes" id="UP001271007"/>
    </source>
</evidence>
<dbReference type="InterPro" id="IPR037185">
    <property type="entry name" value="EmrE-like"/>
</dbReference>
<feature type="transmembrane region" description="Helical" evidence="5">
    <location>
        <begin position="38"/>
        <end position="62"/>
    </location>
</feature>
<feature type="domain" description="EamA" evidence="6">
    <location>
        <begin position="185"/>
        <end position="245"/>
    </location>
</feature>
<dbReference type="GO" id="GO:0000329">
    <property type="term" value="C:fungal-type vacuole membrane"/>
    <property type="evidence" value="ECO:0007669"/>
    <property type="project" value="TreeGrafter"/>
</dbReference>
<evidence type="ECO:0000256" key="3">
    <source>
        <dbReference type="ARBA" id="ARBA00022989"/>
    </source>
</evidence>
<comment type="caution">
    <text evidence="8">The sequence shown here is derived from an EMBL/GenBank/DDBJ whole genome shotgun (WGS) entry which is preliminary data.</text>
</comment>
<reference evidence="8" key="1">
    <citation type="submission" date="2023-04" db="EMBL/GenBank/DDBJ databases">
        <title>Black Yeasts Isolated from many extreme environments.</title>
        <authorList>
            <person name="Coleine C."/>
            <person name="Stajich J.E."/>
            <person name="Selbmann L."/>
        </authorList>
    </citation>
    <scope>NUCLEOTIDE SEQUENCE</scope>
    <source>
        <strain evidence="8">CCFEE 5312</strain>
    </source>
</reference>
<sequence length="380" mass="42335">MAGLDQLESPAIPNEHGTYVAAGTADSAKKVARWRRTLGLIMLGLVVFLWTASNFLGSAILADDTKDSFNKPFFLTYMNTSFFMLPLIPALLQRARKHPEDVQQWWETCKTWPREGFAALTSRNTYSWNATARRMSISDSQELLLSASRPSLSSMKAYDDEDPTPGQLTISETAKLGLEFCMLWFLANYWIAVSLEYTTVASSTILTSTSSVFTLVFGVWLKVEQFSWRKLIGIMASLSGIILISSVDLSGTSGDAEHRGDFPKKTPRELILGNALAFLSAGTYGIYTVFMKKRIDDESKISMPLFFGFIGLANVLLLWPGFFLLHWTGVETFELPTDGRVLAIVVTNCIASLVADMCWAYAVLLTTPITVQLQYTGWER</sequence>
<dbReference type="PANTHER" id="PTHR23051:SF0">
    <property type="entry name" value="SOLUTE CARRIER FAMILY 35 MEMBER F5"/>
    <property type="match status" value="1"/>
</dbReference>
<organism evidence="8 9">
    <name type="scientific">Extremus antarcticus</name>
    <dbReference type="NCBI Taxonomy" id="702011"/>
    <lineage>
        <taxon>Eukaryota</taxon>
        <taxon>Fungi</taxon>
        <taxon>Dikarya</taxon>
        <taxon>Ascomycota</taxon>
        <taxon>Pezizomycotina</taxon>
        <taxon>Dothideomycetes</taxon>
        <taxon>Dothideomycetidae</taxon>
        <taxon>Mycosphaerellales</taxon>
        <taxon>Extremaceae</taxon>
        <taxon>Extremus</taxon>
    </lineage>
</organism>
<keyword evidence="2 5" id="KW-0812">Transmembrane</keyword>
<feature type="transmembrane region" description="Helical" evidence="5">
    <location>
        <begin position="231"/>
        <end position="250"/>
    </location>
</feature>
<keyword evidence="4 5" id="KW-0472">Membrane</keyword>
<dbReference type="EMBL" id="JAWDJX010000001">
    <property type="protein sequence ID" value="KAK3059019.1"/>
    <property type="molecule type" value="Genomic_DNA"/>
</dbReference>
<gene>
    <name evidence="8" type="ORF">LTR09_000585</name>
</gene>
<proteinExistence type="predicted"/>
<accession>A0AAJ0GK27</accession>
<feature type="transmembrane region" description="Helical" evidence="5">
    <location>
        <begin position="302"/>
        <end position="322"/>
    </location>
</feature>
<evidence type="ECO:0000256" key="4">
    <source>
        <dbReference type="ARBA" id="ARBA00023136"/>
    </source>
</evidence>
<dbReference type="Proteomes" id="UP001271007">
    <property type="component" value="Unassembled WGS sequence"/>
</dbReference>